<reference evidence="8 9" key="1">
    <citation type="submission" date="2020-04" db="EMBL/GenBank/DDBJ databases">
        <authorList>
            <person name="Laetsch R D."/>
            <person name="Stevens L."/>
            <person name="Kumar S."/>
            <person name="Blaxter L. M."/>
        </authorList>
    </citation>
    <scope>NUCLEOTIDE SEQUENCE [LARGE SCALE GENOMIC DNA]</scope>
</reference>
<dbReference type="Gene3D" id="4.10.280.10">
    <property type="entry name" value="Helix-loop-helix DNA-binding domain"/>
    <property type="match status" value="1"/>
</dbReference>
<dbReference type="GO" id="GO:0030154">
    <property type="term" value="P:cell differentiation"/>
    <property type="evidence" value="ECO:0007669"/>
    <property type="project" value="UniProtKB-KW"/>
</dbReference>
<keyword evidence="5" id="KW-0804">Transcription</keyword>
<keyword evidence="9" id="KW-1185">Reference proteome</keyword>
<keyword evidence="6" id="KW-0539">Nucleus</keyword>
<dbReference type="SMART" id="SM00353">
    <property type="entry name" value="HLH"/>
    <property type="match status" value="1"/>
</dbReference>
<organism evidence="8 9">
    <name type="scientific">Caenorhabditis bovis</name>
    <dbReference type="NCBI Taxonomy" id="2654633"/>
    <lineage>
        <taxon>Eukaryota</taxon>
        <taxon>Metazoa</taxon>
        <taxon>Ecdysozoa</taxon>
        <taxon>Nematoda</taxon>
        <taxon>Chromadorea</taxon>
        <taxon>Rhabditida</taxon>
        <taxon>Rhabditina</taxon>
        <taxon>Rhabditomorpha</taxon>
        <taxon>Rhabditoidea</taxon>
        <taxon>Rhabditidae</taxon>
        <taxon>Peloderinae</taxon>
        <taxon>Caenorhabditis</taxon>
    </lineage>
</organism>
<sequence>MVARKKIDRGKGSKSDEDNVVQRACANRRERQRTKELNDAFSTLRKLIPSMPSDKMSKIHTLRIATDYICFLDEMKRNGGKLFGHSIFDERSGYGLQTSFNLWRSSNGLTTVNMPPMNPPPPPPPSQPMTITHPCLPMVPQPYYLPFSKEFTDLSNCSASSNCITPIHWS</sequence>
<dbReference type="InterPro" id="IPR011598">
    <property type="entry name" value="bHLH_dom"/>
</dbReference>
<evidence type="ECO:0000256" key="4">
    <source>
        <dbReference type="ARBA" id="ARBA00023125"/>
    </source>
</evidence>
<proteinExistence type="predicted"/>
<accession>A0A8S1EG24</accession>
<dbReference type="AlphaFoldDB" id="A0A8S1EG24"/>
<name>A0A8S1EG24_9PELO</name>
<evidence type="ECO:0000313" key="8">
    <source>
        <dbReference type="EMBL" id="CAB3400147.1"/>
    </source>
</evidence>
<dbReference type="Pfam" id="PF00010">
    <property type="entry name" value="HLH"/>
    <property type="match status" value="1"/>
</dbReference>
<evidence type="ECO:0000313" key="9">
    <source>
        <dbReference type="Proteomes" id="UP000494206"/>
    </source>
</evidence>
<dbReference type="OrthoDB" id="8583783at2759"/>
<keyword evidence="2" id="KW-0221">Differentiation</keyword>
<protein>
    <recommendedName>
        <fullName evidence="7">BHLH domain-containing protein</fullName>
    </recommendedName>
</protein>
<dbReference type="PANTHER" id="PTHR23349:SF50">
    <property type="entry name" value="PROTEIN TWIST"/>
    <property type="match status" value="1"/>
</dbReference>
<dbReference type="GO" id="GO:0046983">
    <property type="term" value="F:protein dimerization activity"/>
    <property type="evidence" value="ECO:0007669"/>
    <property type="project" value="InterPro"/>
</dbReference>
<evidence type="ECO:0000256" key="1">
    <source>
        <dbReference type="ARBA" id="ARBA00022473"/>
    </source>
</evidence>
<keyword evidence="3" id="KW-0805">Transcription regulation</keyword>
<dbReference type="SUPFAM" id="SSF47459">
    <property type="entry name" value="HLH, helix-loop-helix DNA-binding domain"/>
    <property type="match status" value="1"/>
</dbReference>
<keyword evidence="1" id="KW-0217">Developmental protein</keyword>
<dbReference type="PROSITE" id="PS50888">
    <property type="entry name" value="BHLH"/>
    <property type="match status" value="1"/>
</dbReference>
<evidence type="ECO:0000256" key="2">
    <source>
        <dbReference type="ARBA" id="ARBA00022782"/>
    </source>
</evidence>
<comment type="caution">
    <text evidence="8">The sequence shown here is derived from an EMBL/GenBank/DDBJ whole genome shotgun (WGS) entry which is preliminary data.</text>
</comment>
<dbReference type="PANTHER" id="PTHR23349">
    <property type="entry name" value="BASIC HELIX-LOOP-HELIX TRANSCRIPTION FACTOR, TWIST"/>
    <property type="match status" value="1"/>
</dbReference>
<gene>
    <name evidence="8" type="ORF">CBOVIS_LOCUS3147</name>
</gene>
<evidence type="ECO:0000256" key="5">
    <source>
        <dbReference type="ARBA" id="ARBA00023163"/>
    </source>
</evidence>
<evidence type="ECO:0000256" key="6">
    <source>
        <dbReference type="ARBA" id="ARBA00023242"/>
    </source>
</evidence>
<dbReference type="Proteomes" id="UP000494206">
    <property type="component" value="Unassembled WGS sequence"/>
</dbReference>
<dbReference type="InterPro" id="IPR036638">
    <property type="entry name" value="HLH_DNA-bd_sf"/>
</dbReference>
<feature type="domain" description="BHLH" evidence="7">
    <location>
        <begin position="21"/>
        <end position="72"/>
    </location>
</feature>
<keyword evidence="4" id="KW-0238">DNA-binding</keyword>
<dbReference type="InterPro" id="IPR050283">
    <property type="entry name" value="E-box_TF_Regulators"/>
</dbReference>
<dbReference type="EMBL" id="CADEPM010000002">
    <property type="protein sequence ID" value="CAB3400147.1"/>
    <property type="molecule type" value="Genomic_DNA"/>
</dbReference>
<evidence type="ECO:0000256" key="3">
    <source>
        <dbReference type="ARBA" id="ARBA00023015"/>
    </source>
</evidence>
<evidence type="ECO:0000259" key="7">
    <source>
        <dbReference type="PROSITE" id="PS50888"/>
    </source>
</evidence>
<dbReference type="GO" id="GO:0000981">
    <property type="term" value="F:DNA-binding transcription factor activity, RNA polymerase II-specific"/>
    <property type="evidence" value="ECO:0007669"/>
    <property type="project" value="TreeGrafter"/>
</dbReference>
<dbReference type="GO" id="GO:0000977">
    <property type="term" value="F:RNA polymerase II transcription regulatory region sequence-specific DNA binding"/>
    <property type="evidence" value="ECO:0007669"/>
    <property type="project" value="TreeGrafter"/>
</dbReference>